<organism evidence="1 2">
    <name type="scientific">Pseudoxanthomonas mexicana</name>
    <dbReference type="NCBI Taxonomy" id="128785"/>
    <lineage>
        <taxon>Bacteria</taxon>
        <taxon>Pseudomonadati</taxon>
        <taxon>Pseudomonadota</taxon>
        <taxon>Gammaproteobacteria</taxon>
        <taxon>Lysobacterales</taxon>
        <taxon>Lysobacteraceae</taxon>
        <taxon>Pseudoxanthomonas</taxon>
    </lineage>
</organism>
<dbReference type="RefSeq" id="WP_162111433.1">
    <property type="nucleotide sequence ID" value="NZ_CP060028.1"/>
</dbReference>
<accession>A0ABX6REW6</accession>
<evidence type="ECO:0000313" key="2">
    <source>
        <dbReference type="Proteomes" id="UP000515506"/>
    </source>
</evidence>
<protein>
    <submittedName>
        <fullName evidence="1">Uncharacterized protein</fullName>
    </submittedName>
</protein>
<dbReference type="Proteomes" id="UP000515506">
    <property type="component" value="Chromosome"/>
</dbReference>
<proteinExistence type="predicted"/>
<dbReference type="EMBL" id="CP060028">
    <property type="protein sequence ID" value="QND81270.1"/>
    <property type="molecule type" value="Genomic_DNA"/>
</dbReference>
<name>A0ABX6REW6_PSEMX</name>
<keyword evidence="2" id="KW-1185">Reference proteome</keyword>
<gene>
    <name evidence="1" type="ORF">H4W19_05750</name>
</gene>
<sequence>MDPHLYHAHLDTLRQVPRSPVQQDDEFAAFTAYDYGRRRRLHPDVAWEDACRAYAFAAASHAGHAGTLDLDTELQLEDHWDRLRGDGGPEWPVARTLLRETWRWLDEHGHDHDRIAQAVRH</sequence>
<evidence type="ECO:0000313" key="1">
    <source>
        <dbReference type="EMBL" id="QND81270.1"/>
    </source>
</evidence>
<reference evidence="1 2" key="1">
    <citation type="submission" date="2020-08" db="EMBL/GenBank/DDBJ databases">
        <title>Streptomycin resistant and MDR strain, P. mexicana.</title>
        <authorList>
            <person name="Ganesh-kumar S."/>
            <person name="Zhe T."/>
            <person name="Yu Z."/>
            <person name="Min Y."/>
        </authorList>
    </citation>
    <scope>NUCLEOTIDE SEQUENCE [LARGE SCALE GENOMIC DNA]</scope>
    <source>
        <strain evidence="1 2">GTZY</strain>
    </source>
</reference>